<dbReference type="CTD" id="3092"/>
<comment type="similarity">
    <text evidence="3">Belongs to the SLA2 family.</text>
</comment>
<dbReference type="Gene3D" id="6.10.250.920">
    <property type="match status" value="1"/>
</dbReference>
<evidence type="ECO:0000256" key="2">
    <source>
        <dbReference type="ARBA" id="ARBA00004556"/>
    </source>
</evidence>
<keyword evidence="10" id="KW-0968">Cytoplasmic vesicle</keyword>
<dbReference type="GO" id="GO:0098793">
    <property type="term" value="C:presynapse"/>
    <property type="evidence" value="ECO:0007669"/>
    <property type="project" value="TreeGrafter"/>
</dbReference>
<gene>
    <name evidence="18" type="primary">hip1</name>
</gene>
<dbReference type="RefSeq" id="XP_010769168.1">
    <property type="nucleotide sequence ID" value="XM_010770866.1"/>
</dbReference>
<dbReference type="SMART" id="SM00273">
    <property type="entry name" value="ENTH"/>
    <property type="match status" value="1"/>
</dbReference>
<evidence type="ECO:0000259" key="16">
    <source>
        <dbReference type="PROSITE" id="PS50945"/>
    </source>
</evidence>
<dbReference type="GO" id="GO:0051050">
    <property type="term" value="P:positive regulation of transport"/>
    <property type="evidence" value="ECO:0007669"/>
    <property type="project" value="UniProtKB-ARBA"/>
</dbReference>
<dbReference type="GO" id="GO:0032051">
    <property type="term" value="F:clathrin light chain binding"/>
    <property type="evidence" value="ECO:0007669"/>
    <property type="project" value="TreeGrafter"/>
</dbReference>
<sequence>MDRVKSSMQQVPNAIPKVIRRTGANSLELEKENFERGQAVSINKAINTQEVAVKEKHARTCILGTHHEKGAHTFWAAVNRLPLSSNAVLCWKFCHVFHKLLRDGHPSVIKDSMRNKADLTDMSRMWGHLSEGYGKLCSIYLKLLITKMEFHIKNPRFPGNLQMSNRQLDEAGENDVNNFFQLTVEMLDYLECQLNLFLGVFSSLDMSRSVSVTAAGQCRLAPLIQVILDSSHLYDYTVKLLFKLHSCLPADTLQGHRDRFQEQFKKLKSLFYRSSNLQFFKRLIQIPQLPENPPNFLRASALSEHISPVVVIPAESSSPESEHVVETDDLVDMDVPVMPAPLETKFDDLFGTTAAVDPFNFSQNGMRKDDRDRLIEQLTREIQALKEELESFRLESGRLCQALRGRVSELEAELAEQSHLRLQAAGESEFLKAELDDLRRVREDTEKEQRSLTEIEKKAQANEQRYTKLKEKYSELVQSHADLLRKNAEVTRQITLARAAQDEVDEVRREMQEKVKAAQDVAEKQEKEQLEQLQHLQRELLSSRTELDSLKTTVGSTQQASSEVLGTQLVALESEKAELVQSLSKVEAELAVQGEELEKVQSSLATERESGVKAAETLQNQLNEKESREQALESQLVAARWSGLQGALEEAERIITDSLAQINDPAHISCTSSADYLASRCQASLVCMDRLHSAREAFLADNTGVSELVRVVTQCGHLVGDTIIQGSATSHMVPVEQADALSDSVKLCGAEALDLLGLMKQRDSLTAADNSRLKAALEAILATAEKLRPRGLELQQGELGDMVEQEMSATSAAVESAAARIEEMLNKSRASDKGIHMEVNERILASCTELMQAIKQLVVSSKSLQRDIVESGRGAASMKEFYAKNSRWTEGLISASKAVGWGATVMVDAADLVVQGKGKFEELMVCSHEIAASTAQLVAASKVKADKDSANLQRLQQASRGVTQATAAVVASTKSGKSQIEEKDTMDFSSMTLTQIKRQEMDAQVLVLELETRLQKERERLGELRKKHYELAGVAEGWGDGEEVTG</sequence>
<dbReference type="InterPro" id="IPR035964">
    <property type="entry name" value="I/LWEQ_dom_sf"/>
</dbReference>
<dbReference type="GO" id="GO:0035615">
    <property type="term" value="F:clathrin adaptor activity"/>
    <property type="evidence" value="ECO:0007669"/>
    <property type="project" value="TreeGrafter"/>
</dbReference>
<dbReference type="GO" id="GO:0007015">
    <property type="term" value="P:actin filament organization"/>
    <property type="evidence" value="ECO:0007669"/>
    <property type="project" value="TreeGrafter"/>
</dbReference>
<dbReference type="Pfam" id="PF16515">
    <property type="entry name" value="HIP1_clath_bdg"/>
    <property type="match status" value="1"/>
</dbReference>
<dbReference type="GO" id="GO:0030100">
    <property type="term" value="P:regulation of endocytosis"/>
    <property type="evidence" value="ECO:0007669"/>
    <property type="project" value="UniProtKB-ARBA"/>
</dbReference>
<dbReference type="GO" id="GO:0030136">
    <property type="term" value="C:clathrin-coated vesicle"/>
    <property type="evidence" value="ECO:0007669"/>
    <property type="project" value="UniProtKB-ARBA"/>
</dbReference>
<dbReference type="GO" id="GO:0061024">
    <property type="term" value="P:membrane organization"/>
    <property type="evidence" value="ECO:0007669"/>
    <property type="project" value="UniProtKB-ARBA"/>
</dbReference>
<evidence type="ECO:0000256" key="14">
    <source>
        <dbReference type="SAM" id="Coils"/>
    </source>
</evidence>
<dbReference type="GO" id="GO:0006898">
    <property type="term" value="P:receptor-mediated endocytosis"/>
    <property type="evidence" value="ECO:0007669"/>
    <property type="project" value="UniProtKB-ARBA"/>
</dbReference>
<dbReference type="InterPro" id="IPR002558">
    <property type="entry name" value="ILWEQ_dom"/>
</dbReference>
<dbReference type="GO" id="GO:0048471">
    <property type="term" value="C:perinuclear region of cytoplasm"/>
    <property type="evidence" value="ECO:0007669"/>
    <property type="project" value="UniProtKB-SubCell"/>
</dbReference>
<dbReference type="FunFam" id="1.25.40.90:FF:000012">
    <property type="entry name" value="Huntingtin interacting protein 1-related"/>
    <property type="match status" value="1"/>
</dbReference>
<dbReference type="InterPro" id="IPR008942">
    <property type="entry name" value="ENTH_VHS"/>
</dbReference>
<dbReference type="PROSITE" id="PS50945">
    <property type="entry name" value="I_LWEQ"/>
    <property type="match status" value="1"/>
</dbReference>
<name>A0A6I9N0W5_9TELE</name>
<feature type="domain" description="ENTH" evidence="15">
    <location>
        <begin position="30"/>
        <end position="158"/>
    </location>
</feature>
<dbReference type="Pfam" id="PF07651">
    <property type="entry name" value="ANTH"/>
    <property type="match status" value="1"/>
</dbReference>
<feature type="coiled-coil region" evidence="14">
    <location>
        <begin position="497"/>
        <end position="589"/>
    </location>
</feature>
<comment type="subunit">
    <text evidence="12">Homodimer. Interacts with actin; homodimerization promotes actin binding. Interacts with CLTB. Interacts with HIP1. Interacts (via ENTH and I/LWEQ domains) with BCL2L10.</text>
</comment>
<evidence type="ECO:0000256" key="8">
    <source>
        <dbReference type="ARBA" id="ARBA00023136"/>
    </source>
</evidence>
<dbReference type="InterPro" id="IPR032422">
    <property type="entry name" value="HIP1_clath-bd"/>
</dbReference>
<evidence type="ECO:0000256" key="7">
    <source>
        <dbReference type="ARBA" id="ARBA00023054"/>
    </source>
</evidence>
<comment type="subcellular location">
    <subcellularLocation>
        <location evidence="2">Cytoplasm</location>
        <location evidence="2">Perinuclear region</location>
    </subcellularLocation>
    <subcellularLocation>
        <location evidence="1">Cytoplasmic vesicle membrane</location>
    </subcellularLocation>
</comment>
<accession>A0A6I9N0W5</accession>
<dbReference type="SMART" id="SM00307">
    <property type="entry name" value="ILWEQ"/>
    <property type="match status" value="1"/>
</dbReference>
<dbReference type="Gene3D" id="1.25.40.90">
    <property type="match status" value="1"/>
</dbReference>
<dbReference type="GO" id="GO:0030864">
    <property type="term" value="C:cortical actin cytoskeleton"/>
    <property type="evidence" value="ECO:0007669"/>
    <property type="project" value="TreeGrafter"/>
</dbReference>
<dbReference type="GO" id="GO:0051015">
    <property type="term" value="F:actin filament binding"/>
    <property type="evidence" value="ECO:0007669"/>
    <property type="project" value="UniProtKB-ARBA"/>
</dbReference>
<dbReference type="PANTHER" id="PTHR10407">
    <property type="entry name" value="HUNTINGTIN INTERACTING PROTEIN 1"/>
    <property type="match status" value="1"/>
</dbReference>
<dbReference type="PROSITE" id="PS50942">
    <property type="entry name" value="ENTH"/>
    <property type="match status" value="1"/>
</dbReference>
<evidence type="ECO:0000259" key="15">
    <source>
        <dbReference type="PROSITE" id="PS50942"/>
    </source>
</evidence>
<evidence type="ECO:0000256" key="3">
    <source>
        <dbReference type="ARBA" id="ARBA00010135"/>
    </source>
</evidence>
<evidence type="ECO:0000256" key="9">
    <source>
        <dbReference type="ARBA" id="ARBA00023203"/>
    </source>
</evidence>
<dbReference type="InterPro" id="IPR013809">
    <property type="entry name" value="ENTH"/>
</dbReference>
<feature type="domain" description="I/LWEQ" evidence="16">
    <location>
        <begin position="791"/>
        <end position="1032"/>
    </location>
</feature>
<dbReference type="OrthoDB" id="8178130at2759"/>
<dbReference type="GO" id="GO:0048268">
    <property type="term" value="P:clathrin coat assembly"/>
    <property type="evidence" value="ECO:0007669"/>
    <property type="project" value="TreeGrafter"/>
</dbReference>
<organism evidence="17 18">
    <name type="scientific">Notothenia coriiceps</name>
    <name type="common">black rockcod</name>
    <dbReference type="NCBI Taxonomy" id="8208"/>
    <lineage>
        <taxon>Eukaryota</taxon>
        <taxon>Metazoa</taxon>
        <taxon>Chordata</taxon>
        <taxon>Craniata</taxon>
        <taxon>Vertebrata</taxon>
        <taxon>Euteleostomi</taxon>
        <taxon>Actinopterygii</taxon>
        <taxon>Neopterygii</taxon>
        <taxon>Teleostei</taxon>
        <taxon>Neoteleostei</taxon>
        <taxon>Acanthomorphata</taxon>
        <taxon>Eupercaria</taxon>
        <taxon>Perciformes</taxon>
        <taxon>Notothenioidei</taxon>
        <taxon>Nototheniidae</taxon>
        <taxon>Notothenia</taxon>
    </lineage>
</organism>
<keyword evidence="5" id="KW-0254">Endocytosis</keyword>
<evidence type="ECO:0000256" key="13">
    <source>
        <dbReference type="ARBA" id="ARBA00073599"/>
    </source>
</evidence>
<evidence type="ECO:0000256" key="6">
    <source>
        <dbReference type="ARBA" id="ARBA00022990"/>
    </source>
</evidence>
<dbReference type="InterPro" id="IPR030224">
    <property type="entry name" value="Sla2_fam"/>
</dbReference>
<dbReference type="KEGG" id="ncc:104945229"/>
<dbReference type="Gene3D" id="1.20.1410.10">
    <property type="entry name" value="I/LWEQ domain"/>
    <property type="match status" value="1"/>
</dbReference>
<dbReference type="GeneID" id="104945229"/>
<dbReference type="FunFam" id="1.20.5.1700:FF:000002">
    <property type="entry name" value="Huntingtin interacting protein 1"/>
    <property type="match status" value="1"/>
</dbReference>
<keyword evidence="4" id="KW-0963">Cytoplasm</keyword>
<dbReference type="FunFam" id="1.20.1410.10:FF:000002">
    <property type="entry name" value="Huntingtin interacting protein 1"/>
    <property type="match status" value="1"/>
</dbReference>
<evidence type="ECO:0000256" key="10">
    <source>
        <dbReference type="ARBA" id="ARBA00023329"/>
    </source>
</evidence>
<protein>
    <recommendedName>
        <fullName evidence="13">Huntingtin-interacting protein 1-related protein</fullName>
    </recommendedName>
</protein>
<keyword evidence="8" id="KW-0472">Membrane</keyword>
<dbReference type="AlphaFoldDB" id="A0A6I9N0W5"/>
<dbReference type="Proteomes" id="UP000504611">
    <property type="component" value="Unplaced"/>
</dbReference>
<dbReference type="SUPFAM" id="SSF109885">
    <property type="entry name" value="I/LWEQ domain"/>
    <property type="match status" value="1"/>
</dbReference>
<dbReference type="GO" id="GO:0043325">
    <property type="term" value="F:phosphatidylinositol-3,4-bisphosphate binding"/>
    <property type="evidence" value="ECO:0007669"/>
    <property type="project" value="TreeGrafter"/>
</dbReference>
<evidence type="ECO:0000256" key="5">
    <source>
        <dbReference type="ARBA" id="ARBA00022583"/>
    </source>
</evidence>
<keyword evidence="17" id="KW-1185">Reference proteome</keyword>
<keyword evidence="9" id="KW-0009">Actin-binding</keyword>
<dbReference type="GO" id="GO:0042803">
    <property type="term" value="F:protein homodimerization activity"/>
    <property type="evidence" value="ECO:0007669"/>
    <property type="project" value="UniProtKB-ARBA"/>
</dbReference>
<evidence type="ECO:0000313" key="18">
    <source>
        <dbReference type="RefSeq" id="XP_010769168.1"/>
    </source>
</evidence>
<keyword evidence="7 14" id="KW-0175">Coiled coil</keyword>
<evidence type="ECO:0000256" key="12">
    <source>
        <dbReference type="ARBA" id="ARBA00061714"/>
    </source>
</evidence>
<evidence type="ECO:0000256" key="4">
    <source>
        <dbReference type="ARBA" id="ARBA00022490"/>
    </source>
</evidence>
<evidence type="ECO:0000256" key="1">
    <source>
        <dbReference type="ARBA" id="ARBA00004156"/>
    </source>
</evidence>
<dbReference type="Pfam" id="PF01608">
    <property type="entry name" value="I_LWEQ"/>
    <property type="match status" value="1"/>
</dbReference>
<keyword evidence="6" id="KW-0007">Acetylation</keyword>
<dbReference type="Gene3D" id="1.20.5.1700">
    <property type="match status" value="1"/>
</dbReference>
<proteinExistence type="inferred from homology"/>
<dbReference type="PANTHER" id="PTHR10407:SF14">
    <property type="entry name" value="HUNTINGTIN-INTERACTING PROTEIN 1"/>
    <property type="match status" value="1"/>
</dbReference>
<reference evidence="18" key="1">
    <citation type="submission" date="2025-08" db="UniProtKB">
        <authorList>
            <consortium name="RefSeq"/>
        </authorList>
    </citation>
    <scope>IDENTIFICATION</scope>
    <source>
        <tissue evidence="18">Muscle</tissue>
    </source>
</reference>
<dbReference type="GO" id="GO:0030659">
    <property type="term" value="C:cytoplasmic vesicle membrane"/>
    <property type="evidence" value="ECO:0007669"/>
    <property type="project" value="UniProtKB-SubCell"/>
</dbReference>
<dbReference type="GO" id="GO:0080025">
    <property type="term" value="F:phosphatidylinositol-3,5-bisphosphate binding"/>
    <property type="evidence" value="ECO:0007669"/>
    <property type="project" value="TreeGrafter"/>
</dbReference>
<evidence type="ECO:0000256" key="11">
    <source>
        <dbReference type="ARBA" id="ARBA00059997"/>
    </source>
</evidence>
<dbReference type="GO" id="GO:0051130">
    <property type="term" value="P:positive regulation of cellular component organization"/>
    <property type="evidence" value="ECO:0007669"/>
    <property type="project" value="UniProtKB-ARBA"/>
</dbReference>
<comment type="function">
    <text evidence="11">Component of clathrin-coated pits and vesicles, that may link the endocytic machinery to the actin cytoskeleton. Binds 3-phosphoinositides (via ENTH domain). May act through the ENTH domain to promote cell survival by stabilizing receptor tyrosine kinases following ligand-induced endocytosis.</text>
</comment>
<dbReference type="InterPro" id="IPR011417">
    <property type="entry name" value="ANTH_dom"/>
</dbReference>
<dbReference type="SUPFAM" id="SSF48464">
    <property type="entry name" value="ENTH/VHS domain"/>
    <property type="match status" value="1"/>
</dbReference>
<dbReference type="GO" id="GO:0030837">
    <property type="term" value="P:negative regulation of actin filament polymerization"/>
    <property type="evidence" value="ECO:0007669"/>
    <property type="project" value="UniProtKB-ARBA"/>
</dbReference>
<feature type="coiled-coil region" evidence="14">
    <location>
        <begin position="368"/>
        <end position="472"/>
    </location>
</feature>
<evidence type="ECO:0000313" key="17">
    <source>
        <dbReference type="Proteomes" id="UP000504611"/>
    </source>
</evidence>